<dbReference type="Gene3D" id="3.40.190.10">
    <property type="entry name" value="Periplasmic binding protein-like II"/>
    <property type="match status" value="1"/>
</dbReference>
<dbReference type="InterPro" id="IPR030678">
    <property type="entry name" value="Peptide/Ni-bd"/>
</dbReference>
<feature type="domain" description="Solute-binding protein family 5" evidence="3">
    <location>
        <begin position="90"/>
        <end position="457"/>
    </location>
</feature>
<organism evidence="4 5">
    <name type="scientific">Dermabacter hominis 1368</name>
    <dbReference type="NCBI Taxonomy" id="1450519"/>
    <lineage>
        <taxon>Bacteria</taxon>
        <taxon>Bacillati</taxon>
        <taxon>Actinomycetota</taxon>
        <taxon>Actinomycetes</taxon>
        <taxon>Micrococcales</taxon>
        <taxon>Dermabacteraceae</taxon>
        <taxon>Dermabacter</taxon>
    </lineage>
</organism>
<accession>A0ABR4SKL2</accession>
<dbReference type="PIRSF" id="PIRSF002741">
    <property type="entry name" value="MppA"/>
    <property type="match status" value="1"/>
</dbReference>
<comment type="caution">
    <text evidence="4">The sequence shown here is derived from an EMBL/GenBank/DDBJ whole genome shotgun (WGS) entry which is preliminary data.</text>
</comment>
<sequence length="539" mass="59178">MKRRTILGAGIVALAGVGCVPRQELDDPPERPDIVDSNSTGQNLHNGGDLVMALSAEPDKLDPTTSSSLYTRYVMQTMCEKLYDLNHRGEIVPMLAAALPEISDDGREVVIRLREDAVFADGEPFNAEAVRITLDRHFNHEQSSRRSELGPITGIEAFEEFAVRVTFEKAFSPFTAALADRAGMMLSPKALEELGDDFASHPVGVGAFKFVERIPQTSITVERDPLYYDARNVRLDSVTYRIMADANIRAANIQSGDVHVADSISPQDIEAVKASRDINTLQVLSLGYQAITIDLEPKDDAGHPLDKGLIATDERVRVAFTKAIDREALVNTVFNGWFDAACSPISPSSPFATEESTQCPEYDPEESKRLLEQAGAPVPYPITLKVSNSQDSLRFAQALQAQVKEAGFAIRVVPTEYTAMLSAQDSGTYEAIQLGWSGRVDPHGNAYNFWTTDANNNYAAFSDRTLDDLLTKASEVTDLDERSALYGAAVKRMQETNPVIYLYRQRSLTAYRANLVGVSTYADGVVKLSHAAFIEGRQP</sequence>
<evidence type="ECO:0000313" key="4">
    <source>
        <dbReference type="EMBL" id="KDS93708.1"/>
    </source>
</evidence>
<dbReference type="PANTHER" id="PTHR30290:SF38">
    <property type="entry name" value="D,D-DIPEPTIDE-BINDING PERIPLASMIC PROTEIN DDPA-RELATED"/>
    <property type="match status" value="1"/>
</dbReference>
<dbReference type="InterPro" id="IPR039424">
    <property type="entry name" value="SBP_5"/>
</dbReference>
<feature type="region of interest" description="Disordered" evidence="2">
    <location>
        <begin position="23"/>
        <end position="42"/>
    </location>
</feature>
<dbReference type="EMBL" id="JDRS01000005">
    <property type="protein sequence ID" value="KDS93708.1"/>
    <property type="molecule type" value="Genomic_DNA"/>
</dbReference>
<keyword evidence="5" id="KW-1185">Reference proteome</keyword>
<dbReference type="Pfam" id="PF00496">
    <property type="entry name" value="SBP_bac_5"/>
    <property type="match status" value="1"/>
</dbReference>
<dbReference type="InterPro" id="IPR000914">
    <property type="entry name" value="SBP_5_dom"/>
</dbReference>
<feature type="compositionally biased region" description="Basic and acidic residues" evidence="2">
    <location>
        <begin position="23"/>
        <end position="34"/>
    </location>
</feature>
<evidence type="ECO:0000256" key="2">
    <source>
        <dbReference type="SAM" id="MobiDB-lite"/>
    </source>
</evidence>
<protein>
    <submittedName>
        <fullName evidence="4">ABC transporter substrate-binding protein</fullName>
    </submittedName>
</protein>
<dbReference type="PROSITE" id="PS51257">
    <property type="entry name" value="PROKAR_LIPOPROTEIN"/>
    <property type="match status" value="1"/>
</dbReference>
<dbReference type="SUPFAM" id="SSF53850">
    <property type="entry name" value="Periplasmic binding protein-like II"/>
    <property type="match status" value="1"/>
</dbReference>
<name>A0ABR4SKL2_9MICO</name>
<dbReference type="Gene3D" id="3.90.76.10">
    <property type="entry name" value="Dipeptide-binding Protein, Domain 1"/>
    <property type="match status" value="1"/>
</dbReference>
<evidence type="ECO:0000313" key="5">
    <source>
        <dbReference type="Proteomes" id="UP000030182"/>
    </source>
</evidence>
<dbReference type="RefSeq" id="WP_034372979.1">
    <property type="nucleotide sequence ID" value="NZ_KN323183.1"/>
</dbReference>
<evidence type="ECO:0000259" key="3">
    <source>
        <dbReference type="Pfam" id="PF00496"/>
    </source>
</evidence>
<dbReference type="PANTHER" id="PTHR30290">
    <property type="entry name" value="PERIPLASMIC BINDING COMPONENT OF ABC TRANSPORTER"/>
    <property type="match status" value="1"/>
</dbReference>
<proteinExistence type="predicted"/>
<dbReference type="Gene3D" id="3.10.105.10">
    <property type="entry name" value="Dipeptide-binding Protein, Domain 3"/>
    <property type="match status" value="1"/>
</dbReference>
<evidence type="ECO:0000256" key="1">
    <source>
        <dbReference type="ARBA" id="ARBA00022729"/>
    </source>
</evidence>
<keyword evidence="1" id="KW-0732">Signal</keyword>
<reference evidence="4 5" key="1">
    <citation type="submission" date="2014-01" db="EMBL/GenBank/DDBJ databases">
        <title>Draft genome sequence of the multidrug-resistant clinical isolate Dermabacter hominis 1368.</title>
        <authorList>
            <person name="Albersmeier A."/>
            <person name="Bomholt C."/>
            <person name="Glaub A."/>
            <person name="Ruckert C."/>
            <person name="Soriano F."/>
            <person name="Fernandez-Natal I."/>
            <person name="Tauch A."/>
        </authorList>
    </citation>
    <scope>NUCLEOTIDE SEQUENCE [LARGE SCALE GENOMIC DNA]</scope>
    <source>
        <strain evidence="4 5">1368</strain>
    </source>
</reference>
<dbReference type="Proteomes" id="UP000030182">
    <property type="component" value="Unassembled WGS sequence"/>
</dbReference>
<gene>
    <name evidence="4" type="ORF">DHOM_04560</name>
</gene>